<reference evidence="3 4" key="1">
    <citation type="journal article" date="2016" name="Genome Announc.">
        <title>Genome Sequence of Madurella mycetomatis mm55, Isolated from a Human Mycetoma Case in Sudan.</title>
        <authorList>
            <person name="Smit S."/>
            <person name="Derks M.F."/>
            <person name="Bervoets S."/>
            <person name="Fahal A."/>
            <person name="van Leeuwen W."/>
            <person name="van Belkum A."/>
            <person name="van de Sande W.W."/>
        </authorList>
    </citation>
    <scope>NUCLEOTIDE SEQUENCE [LARGE SCALE GENOMIC DNA]</scope>
    <source>
        <strain evidence="4">mm55</strain>
    </source>
</reference>
<evidence type="ECO:0000313" key="3">
    <source>
        <dbReference type="EMBL" id="KXX82781.1"/>
    </source>
</evidence>
<dbReference type="Proteomes" id="UP000078237">
    <property type="component" value="Unassembled WGS sequence"/>
</dbReference>
<dbReference type="InterPro" id="IPR056002">
    <property type="entry name" value="DUF7580"/>
</dbReference>
<dbReference type="Pfam" id="PF24476">
    <property type="entry name" value="DUF7580"/>
    <property type="match status" value="1"/>
</dbReference>
<dbReference type="AlphaFoldDB" id="A0A175WGX3"/>
<dbReference type="VEuPathDB" id="FungiDB:MMYC01_200764"/>
<comment type="caution">
    <text evidence="3">The sequence shown here is derived from an EMBL/GenBank/DDBJ whole genome shotgun (WGS) entry which is preliminary data.</text>
</comment>
<dbReference type="PANTHER" id="PTHR35186">
    <property type="entry name" value="ANK_REP_REGION DOMAIN-CONTAINING PROTEIN"/>
    <property type="match status" value="1"/>
</dbReference>
<evidence type="ECO:0000256" key="1">
    <source>
        <dbReference type="SAM" id="MobiDB-lite"/>
    </source>
</evidence>
<feature type="region of interest" description="Disordered" evidence="1">
    <location>
        <begin position="314"/>
        <end position="335"/>
    </location>
</feature>
<evidence type="ECO:0000313" key="4">
    <source>
        <dbReference type="Proteomes" id="UP000078237"/>
    </source>
</evidence>
<gene>
    <name evidence="3" type="ORF">MMYC01_200764</name>
</gene>
<dbReference type="EMBL" id="LCTW02000008">
    <property type="protein sequence ID" value="KXX82781.1"/>
    <property type="molecule type" value="Genomic_DNA"/>
</dbReference>
<name>A0A175WGX3_9PEZI</name>
<sequence>MSGIELAGLVLGAFPIAIWALEQYRDVARMMGFWYEIRLEYQRSSNELKFHRLSFLRNLKRLLLPLVPDDAQLQCLINDPGGSAWNDPEIQRGLEARLQDSYGLYLEILAEMQRVMQELNQELAVDSDAVQTNVSNERCRTKTPTTSRFRRSFDQSNRAYQAFRVKFSMGERTRTRLFTELQTYNDRLEKLMASSDVVSELEEARQKQLSTRSNPASTAMSKFWHSADRLYRTLLGAWNCSCRDYHCAQLILQHRTPTDEDFHLRLEAGAQGVNKKSAWSRCSVTVKTLGQPPQKAVVAEQVAIKETEFSASVSIPTPQDRTKAPGKAAMPRAGKAKKRVHIAAQTTTQTLTVLPRESPTVTIQLPHTISTPGETQLTDLCRALDVEDLSSAAKSASTPLGYLAAEDSEVRFAIHLDHPIHPPAQPHVNLSQVLLGEVKQTLTRRQRYRLSLTLASSFVQLKDTAWQQTPWDKRNVYLFISSPSSAPAIESPFIISRFRQKASPSSATTHGHDVAGIACLGILLLELCFGYAIERHPSWLMLPSGIAEDQMRAGLSLIAALEWLKEVNDEAGADYTDAVEWCLAGCRTLPSDSSWRTLMVERVVEPLHRCYKYLG</sequence>
<proteinExistence type="predicted"/>
<accession>A0A175WGX3</accession>
<feature type="domain" description="DUF7580" evidence="2">
    <location>
        <begin position="424"/>
        <end position="608"/>
    </location>
</feature>
<organism evidence="3 4">
    <name type="scientific">Madurella mycetomatis</name>
    <dbReference type="NCBI Taxonomy" id="100816"/>
    <lineage>
        <taxon>Eukaryota</taxon>
        <taxon>Fungi</taxon>
        <taxon>Dikarya</taxon>
        <taxon>Ascomycota</taxon>
        <taxon>Pezizomycotina</taxon>
        <taxon>Sordariomycetes</taxon>
        <taxon>Sordariomycetidae</taxon>
        <taxon>Sordariales</taxon>
        <taxon>Sordariales incertae sedis</taxon>
        <taxon>Madurella</taxon>
    </lineage>
</organism>
<dbReference type="PANTHER" id="PTHR35186:SF4">
    <property type="entry name" value="PRION-INHIBITION AND PROPAGATION HELO DOMAIN-CONTAINING PROTEIN"/>
    <property type="match status" value="1"/>
</dbReference>
<evidence type="ECO:0000259" key="2">
    <source>
        <dbReference type="Pfam" id="PF24476"/>
    </source>
</evidence>
<protein>
    <recommendedName>
        <fullName evidence="2">DUF7580 domain-containing protein</fullName>
    </recommendedName>
</protein>
<dbReference type="OrthoDB" id="3565018at2759"/>
<keyword evidence="4" id="KW-1185">Reference proteome</keyword>
<dbReference type="STRING" id="100816.A0A175WGX3"/>